<dbReference type="RefSeq" id="WP_326705431.1">
    <property type="nucleotide sequence ID" value="NZ_CP108861.1"/>
</dbReference>
<evidence type="ECO:0000256" key="1">
    <source>
        <dbReference type="SAM" id="SignalP"/>
    </source>
</evidence>
<keyword evidence="1" id="KW-0732">Signal</keyword>
<feature type="signal peptide" evidence="1">
    <location>
        <begin position="1"/>
        <end position="36"/>
    </location>
</feature>
<evidence type="ECO:0008006" key="4">
    <source>
        <dbReference type="Google" id="ProtNLM"/>
    </source>
</evidence>
<feature type="chain" id="PRO_5046370480" description="Calcium-binding protein" evidence="1">
    <location>
        <begin position="37"/>
        <end position="277"/>
    </location>
</feature>
<gene>
    <name evidence="2" type="ORF">OG849_13340</name>
</gene>
<sequence length="277" mass="29799">MNAGRSRNPRSRRSGVVVAVAGAVALTTVTAPPAQAAPTGIVVSNVVVNNGKPIVVGTKEAKEPPVTFQVSLPPGLSTSKPSAYDAKPFLYRGAKLPKNPDNDSLRMGIYTCYPVNDWQERCEGTLFIDPPYDLASNSYATTWKVGLTLRLWKPDGRLKAEEFKKASGSVQLKRWAKATVNASPEPVKKGKKLTVTGKLTRADWTKHKYTAVAGSARLQFRKKGSSAYTTVKTVKSNSAGALKTTVTASVDGYWRWTHNGSSITGPATSTADFVDVR</sequence>
<name>A0ABZ1EVM6_9ACTN</name>
<evidence type="ECO:0000313" key="3">
    <source>
        <dbReference type="Proteomes" id="UP001356428"/>
    </source>
</evidence>
<dbReference type="Proteomes" id="UP001356428">
    <property type="component" value="Chromosome"/>
</dbReference>
<proteinExistence type="predicted"/>
<accession>A0ABZ1EVM6</accession>
<keyword evidence="3" id="KW-1185">Reference proteome</keyword>
<reference evidence="2 3" key="1">
    <citation type="submission" date="2022-10" db="EMBL/GenBank/DDBJ databases">
        <title>The complete genomes of actinobacterial strains from the NBC collection.</title>
        <authorList>
            <person name="Joergensen T.S."/>
            <person name="Alvarez Arevalo M."/>
            <person name="Sterndorff E.B."/>
            <person name="Faurdal D."/>
            <person name="Vuksanovic O."/>
            <person name="Mourched A.-S."/>
            <person name="Charusanti P."/>
            <person name="Shaw S."/>
            <person name="Blin K."/>
            <person name="Weber T."/>
        </authorList>
    </citation>
    <scope>NUCLEOTIDE SEQUENCE [LARGE SCALE GENOMIC DNA]</scope>
    <source>
        <strain evidence="2 3">NBC 01792</strain>
    </source>
</reference>
<protein>
    <recommendedName>
        <fullName evidence="4">Calcium-binding protein</fullName>
    </recommendedName>
</protein>
<evidence type="ECO:0000313" key="2">
    <source>
        <dbReference type="EMBL" id="WSB08162.1"/>
    </source>
</evidence>
<organism evidence="2 3">
    <name type="scientific">Streptomyces cyaneofuscatus</name>
    <dbReference type="NCBI Taxonomy" id="66883"/>
    <lineage>
        <taxon>Bacteria</taxon>
        <taxon>Bacillati</taxon>
        <taxon>Actinomycetota</taxon>
        <taxon>Actinomycetes</taxon>
        <taxon>Kitasatosporales</taxon>
        <taxon>Streptomycetaceae</taxon>
        <taxon>Streptomyces</taxon>
    </lineage>
</organism>
<dbReference type="EMBL" id="CP109083">
    <property type="protein sequence ID" value="WSB08162.1"/>
    <property type="molecule type" value="Genomic_DNA"/>
</dbReference>